<dbReference type="OrthoDB" id="6022at2759"/>
<dbReference type="EMBL" id="MTSL01000206">
    <property type="protein sequence ID" value="PJF16794.1"/>
    <property type="molecule type" value="Genomic_DNA"/>
</dbReference>
<evidence type="ECO:0000313" key="4">
    <source>
        <dbReference type="Proteomes" id="UP000240830"/>
    </source>
</evidence>
<dbReference type="PANTHER" id="PTHR31809:SF0">
    <property type="entry name" value="BUD13 HOMOLOG"/>
    <property type="match status" value="1"/>
</dbReference>
<dbReference type="GO" id="GO:0070274">
    <property type="term" value="C:RES complex"/>
    <property type="evidence" value="ECO:0007669"/>
    <property type="project" value="TreeGrafter"/>
</dbReference>
<dbReference type="InterPro" id="IPR018609">
    <property type="entry name" value="Bud13"/>
</dbReference>
<dbReference type="Pfam" id="PF09736">
    <property type="entry name" value="Bud13"/>
    <property type="match status" value="1"/>
</dbReference>
<feature type="compositionally biased region" description="Low complexity" evidence="2">
    <location>
        <begin position="1"/>
        <end position="12"/>
    </location>
</feature>
<protein>
    <recommendedName>
        <fullName evidence="5">Pre-mRNA-splicing factor CWC26</fullName>
    </recommendedName>
</protein>
<feature type="region of interest" description="Disordered" evidence="2">
    <location>
        <begin position="1"/>
        <end position="116"/>
    </location>
</feature>
<keyword evidence="4" id="KW-1185">Reference proteome</keyword>
<comment type="similarity">
    <text evidence="1">Belongs to the CWC26 family.</text>
</comment>
<dbReference type="Proteomes" id="UP000240830">
    <property type="component" value="Unassembled WGS sequence"/>
</dbReference>
<evidence type="ECO:0000256" key="2">
    <source>
        <dbReference type="SAM" id="MobiDB-lite"/>
    </source>
</evidence>
<feature type="region of interest" description="Disordered" evidence="2">
    <location>
        <begin position="133"/>
        <end position="152"/>
    </location>
</feature>
<evidence type="ECO:0000256" key="1">
    <source>
        <dbReference type="ARBA" id="ARBA00011069"/>
    </source>
</evidence>
<evidence type="ECO:0008006" key="5">
    <source>
        <dbReference type="Google" id="ProtNLM"/>
    </source>
</evidence>
<dbReference type="GO" id="GO:0005684">
    <property type="term" value="C:U2-type spliceosomal complex"/>
    <property type="evidence" value="ECO:0007669"/>
    <property type="project" value="TreeGrafter"/>
</dbReference>
<sequence>MERPSSLPSSSSSRHDRSDEKLRRIEERRKEDSLAAKQETEQWGKTLQDSDHAKIIEKEAGASRFIRHADDPTLNQRKQHESRWDDPARHFVDSMKQERPKHRAPPNRFDLPPGVHWDGVDRSNGFERRLFQERASKVSTKEHAHRHDYEDL</sequence>
<dbReference type="PANTHER" id="PTHR31809">
    <property type="entry name" value="BUD13 HOMOLOG"/>
    <property type="match status" value="1"/>
</dbReference>
<dbReference type="GO" id="GO:0000398">
    <property type="term" value="P:mRNA splicing, via spliceosome"/>
    <property type="evidence" value="ECO:0007669"/>
    <property type="project" value="TreeGrafter"/>
</dbReference>
<reference evidence="3 4" key="1">
    <citation type="submission" date="2016-10" db="EMBL/GenBank/DDBJ databases">
        <title>The genome of Paramicrosporidium saccamoebae is the missing link in understanding Cryptomycota and Microsporidia evolution.</title>
        <authorList>
            <person name="Quandt C.A."/>
            <person name="Beaudet D."/>
            <person name="Corsaro D."/>
            <person name="Michel R."/>
            <person name="Corradi N."/>
            <person name="James T."/>
        </authorList>
    </citation>
    <scope>NUCLEOTIDE SEQUENCE [LARGE SCALE GENOMIC DNA]</scope>
    <source>
        <strain evidence="3 4">KSL3</strain>
    </source>
</reference>
<feature type="compositionally biased region" description="Basic and acidic residues" evidence="2">
    <location>
        <begin position="78"/>
        <end position="98"/>
    </location>
</feature>
<dbReference type="InterPro" id="IPR051112">
    <property type="entry name" value="CWC26_splicing_factor"/>
</dbReference>
<dbReference type="STRING" id="1246581.A0A2H9TG86"/>
<accession>A0A2H9TG86</accession>
<gene>
    <name evidence="3" type="ORF">PSACC_03372</name>
</gene>
<dbReference type="GO" id="GO:0003723">
    <property type="term" value="F:RNA binding"/>
    <property type="evidence" value="ECO:0007669"/>
    <property type="project" value="TreeGrafter"/>
</dbReference>
<proteinExistence type="inferred from homology"/>
<evidence type="ECO:0000313" key="3">
    <source>
        <dbReference type="EMBL" id="PJF16794.1"/>
    </source>
</evidence>
<feature type="compositionally biased region" description="Basic and acidic residues" evidence="2">
    <location>
        <begin position="13"/>
        <end position="71"/>
    </location>
</feature>
<comment type="caution">
    <text evidence="3">The sequence shown here is derived from an EMBL/GenBank/DDBJ whole genome shotgun (WGS) entry which is preliminary data.</text>
</comment>
<dbReference type="AlphaFoldDB" id="A0A2H9TG86"/>
<organism evidence="3 4">
    <name type="scientific">Paramicrosporidium saccamoebae</name>
    <dbReference type="NCBI Taxonomy" id="1246581"/>
    <lineage>
        <taxon>Eukaryota</taxon>
        <taxon>Fungi</taxon>
        <taxon>Fungi incertae sedis</taxon>
        <taxon>Cryptomycota</taxon>
        <taxon>Cryptomycota incertae sedis</taxon>
        <taxon>Paramicrosporidium</taxon>
    </lineage>
</organism>
<name>A0A2H9TG86_9FUNG</name>